<dbReference type="Gene3D" id="3.40.50.300">
    <property type="entry name" value="P-loop containing nucleotide triphosphate hydrolases"/>
    <property type="match status" value="1"/>
</dbReference>
<dbReference type="GO" id="GO:0002098">
    <property type="term" value="P:tRNA wobble uridine modification"/>
    <property type="evidence" value="ECO:0007669"/>
    <property type="project" value="InterPro"/>
</dbReference>
<feature type="compositionally biased region" description="Basic and acidic residues" evidence="9">
    <location>
        <begin position="394"/>
        <end position="412"/>
    </location>
</feature>
<evidence type="ECO:0000256" key="3">
    <source>
        <dbReference type="ARBA" id="ARBA00005043"/>
    </source>
</evidence>
<dbReference type="AlphaFoldDB" id="A0AAD9L982"/>
<accession>A0AAD9L982</accession>
<protein>
    <recommendedName>
        <fullName evidence="5">Elongator complex protein 4</fullName>
    </recommendedName>
</protein>
<comment type="subcellular location">
    <subcellularLocation>
        <location evidence="2">Cytoplasm</location>
    </subcellularLocation>
    <subcellularLocation>
        <location evidence="1">Nucleus</location>
    </subcellularLocation>
</comment>
<feature type="compositionally biased region" description="Basic and acidic residues" evidence="9">
    <location>
        <begin position="375"/>
        <end position="384"/>
    </location>
</feature>
<evidence type="ECO:0000256" key="5">
    <source>
        <dbReference type="ARBA" id="ARBA00020265"/>
    </source>
</evidence>
<dbReference type="PANTHER" id="PTHR12896">
    <property type="entry name" value="PAX6 NEIGHBOR PROTEIN PAXNEB"/>
    <property type="match status" value="1"/>
</dbReference>
<evidence type="ECO:0000256" key="2">
    <source>
        <dbReference type="ARBA" id="ARBA00004496"/>
    </source>
</evidence>
<keyword evidence="6" id="KW-0963">Cytoplasm</keyword>
<comment type="pathway">
    <text evidence="3">tRNA modification; 5-methoxycarbonylmethyl-2-thiouridine-tRNA biosynthesis.</text>
</comment>
<dbReference type="PANTHER" id="PTHR12896:SF1">
    <property type="entry name" value="ELONGATOR COMPLEX PROTEIN 4"/>
    <property type="match status" value="1"/>
</dbReference>
<dbReference type="Pfam" id="PF05625">
    <property type="entry name" value="PAXNEB"/>
    <property type="match status" value="1"/>
</dbReference>
<dbReference type="Proteomes" id="UP001182556">
    <property type="component" value="Unassembled WGS sequence"/>
</dbReference>
<dbReference type="EMBL" id="JAODAN010000001">
    <property type="protein sequence ID" value="KAK1927845.1"/>
    <property type="molecule type" value="Genomic_DNA"/>
</dbReference>
<comment type="caution">
    <text evidence="10">The sequence shown here is derived from an EMBL/GenBank/DDBJ whole genome shotgun (WGS) entry which is preliminary data.</text>
</comment>
<dbReference type="CDD" id="cd19494">
    <property type="entry name" value="Elp4"/>
    <property type="match status" value="1"/>
</dbReference>
<dbReference type="InterPro" id="IPR008728">
    <property type="entry name" value="Elongator_complex_protein_4"/>
</dbReference>
<evidence type="ECO:0000256" key="6">
    <source>
        <dbReference type="ARBA" id="ARBA00022490"/>
    </source>
</evidence>
<evidence type="ECO:0000256" key="9">
    <source>
        <dbReference type="SAM" id="MobiDB-lite"/>
    </source>
</evidence>
<name>A0AAD9L982_PAPLA</name>
<feature type="compositionally biased region" description="Gly residues" evidence="9">
    <location>
        <begin position="120"/>
        <end position="131"/>
    </location>
</feature>
<keyword evidence="11" id="KW-1185">Reference proteome</keyword>
<evidence type="ECO:0000256" key="1">
    <source>
        <dbReference type="ARBA" id="ARBA00004123"/>
    </source>
</evidence>
<comment type="similarity">
    <text evidence="4">Belongs to the ELP4 family.</text>
</comment>
<dbReference type="GO" id="GO:0008023">
    <property type="term" value="C:transcription elongation factor complex"/>
    <property type="evidence" value="ECO:0007669"/>
    <property type="project" value="TreeGrafter"/>
</dbReference>
<feature type="compositionally biased region" description="Basic residues" evidence="9">
    <location>
        <begin position="466"/>
        <end position="476"/>
    </location>
</feature>
<evidence type="ECO:0000313" key="10">
    <source>
        <dbReference type="EMBL" id="KAK1927845.1"/>
    </source>
</evidence>
<organism evidence="10 11">
    <name type="scientific">Papiliotrema laurentii</name>
    <name type="common">Cryptococcus laurentii</name>
    <dbReference type="NCBI Taxonomy" id="5418"/>
    <lineage>
        <taxon>Eukaryota</taxon>
        <taxon>Fungi</taxon>
        <taxon>Dikarya</taxon>
        <taxon>Basidiomycota</taxon>
        <taxon>Agaricomycotina</taxon>
        <taxon>Tremellomycetes</taxon>
        <taxon>Tremellales</taxon>
        <taxon>Rhynchogastremaceae</taxon>
        <taxon>Papiliotrema</taxon>
    </lineage>
</organism>
<dbReference type="InterPro" id="IPR027417">
    <property type="entry name" value="P-loop_NTPase"/>
</dbReference>
<dbReference type="GO" id="GO:0033588">
    <property type="term" value="C:elongator holoenzyme complex"/>
    <property type="evidence" value="ECO:0007669"/>
    <property type="project" value="InterPro"/>
</dbReference>
<dbReference type="GO" id="GO:0005737">
    <property type="term" value="C:cytoplasm"/>
    <property type="evidence" value="ECO:0007669"/>
    <property type="project" value="UniProtKB-SubCell"/>
</dbReference>
<feature type="compositionally biased region" description="Basic and acidic residues" evidence="9">
    <location>
        <begin position="482"/>
        <end position="492"/>
    </location>
</feature>
<keyword evidence="7" id="KW-0819">tRNA processing</keyword>
<proteinExistence type="inferred from homology"/>
<feature type="region of interest" description="Disordered" evidence="9">
    <location>
        <begin position="107"/>
        <end position="131"/>
    </location>
</feature>
<feature type="region of interest" description="Disordered" evidence="9">
    <location>
        <begin position="373"/>
        <end position="492"/>
    </location>
</feature>
<keyword evidence="8" id="KW-0539">Nucleus</keyword>
<evidence type="ECO:0000256" key="7">
    <source>
        <dbReference type="ARBA" id="ARBA00022694"/>
    </source>
</evidence>
<reference evidence="10" key="1">
    <citation type="submission" date="2023-02" db="EMBL/GenBank/DDBJ databases">
        <title>Identification and recombinant expression of a fungal hydrolase from Papiliotrema laurentii that hydrolyzes apple cutin and clears colloidal polyester polyurethane.</title>
        <authorList>
            <consortium name="DOE Joint Genome Institute"/>
            <person name="Roman V.A."/>
            <person name="Bojanowski C."/>
            <person name="Crable B.R."/>
            <person name="Wagner D.N."/>
            <person name="Hung C.S."/>
            <person name="Nadeau L.J."/>
            <person name="Schratz L."/>
            <person name="Haridas S."/>
            <person name="Pangilinan J."/>
            <person name="Lipzen A."/>
            <person name="Na H."/>
            <person name="Yan M."/>
            <person name="Ng V."/>
            <person name="Grigoriev I.V."/>
            <person name="Spatafora J.W."/>
            <person name="Barlow D."/>
            <person name="Biffinger J."/>
            <person name="Kelley-Loughnane N."/>
            <person name="Varaljay V.A."/>
            <person name="Crookes-Goodson W.J."/>
        </authorList>
    </citation>
    <scope>NUCLEOTIDE SEQUENCE</scope>
    <source>
        <strain evidence="10">5307AH</strain>
    </source>
</reference>
<sequence length="492" mass="52298">MPSFTRRAPVAQAKPAPLGSIASLSATQPALHLLPTGIPSLDDLLAGGIPLGGIFGILAPDRHTAWSRLVSRYWIAQGLATGQKSLVVGEGYEIRDVVGGCMWVDERSSSTADGSESEGEGAGLGEGGEGKGGTKIAWRYERMKKFQTTVKGSGRELNLMTPIPGDLLSHLEETGVQAYIPLEASSQTGSSSKASPGWTALSSALRDIAQALERHDDKAALRLTIHDLGSVDWASPSAPEIQRFIHALRGLITGRPVAVLITLPSELCRSPPQGAGDIASWTETLGWSTDALIELRGFGDDPTLPPLFHPLHGLLSLPSLPRTHHLLPPSYRHSSLLGLAGSGGFGGAGENNLGFRLKRKRFVVETVHLGIEGGTGERRTEPKPELGSLVGAAKSDRGEVEGVEKPGVKGVDEQESVGQSVQVDVGADMPKGPQEEKKRKPRARVRFGGEEELGAPEVSVEQGKDHHGHGHGHAHPPARPVVRHDRPDLYEF</sequence>
<gene>
    <name evidence="10" type="ORF">DB88DRAFT_470438</name>
</gene>
<evidence type="ECO:0000313" key="11">
    <source>
        <dbReference type="Proteomes" id="UP001182556"/>
    </source>
</evidence>
<evidence type="ECO:0000256" key="4">
    <source>
        <dbReference type="ARBA" id="ARBA00007573"/>
    </source>
</evidence>
<evidence type="ECO:0000256" key="8">
    <source>
        <dbReference type="ARBA" id="ARBA00023242"/>
    </source>
</evidence>